<evidence type="ECO:0000256" key="3">
    <source>
        <dbReference type="ARBA" id="ARBA00023015"/>
    </source>
</evidence>
<evidence type="ECO:0000256" key="6">
    <source>
        <dbReference type="PROSITE-ProRule" id="PRU00169"/>
    </source>
</evidence>
<dbReference type="CDD" id="cd06170">
    <property type="entry name" value="LuxR_C_like"/>
    <property type="match status" value="1"/>
</dbReference>
<dbReference type="GO" id="GO:0006355">
    <property type="term" value="P:regulation of DNA-templated transcription"/>
    <property type="evidence" value="ECO:0007669"/>
    <property type="project" value="InterPro"/>
</dbReference>
<evidence type="ECO:0000259" key="8">
    <source>
        <dbReference type="PROSITE" id="PS50110"/>
    </source>
</evidence>
<evidence type="ECO:0000256" key="1">
    <source>
        <dbReference type="ARBA" id="ARBA00022553"/>
    </source>
</evidence>
<keyword evidence="1 6" id="KW-0597">Phosphoprotein</keyword>
<dbReference type="KEGG" id="mri:Mal4_12960"/>
<keyword evidence="3" id="KW-0805">Transcription regulation</keyword>
<protein>
    <submittedName>
        <fullName evidence="9">Response regulator protein TmoT</fullName>
    </submittedName>
</protein>
<organism evidence="9 10">
    <name type="scientific">Maioricimonas rarisocia</name>
    <dbReference type="NCBI Taxonomy" id="2528026"/>
    <lineage>
        <taxon>Bacteria</taxon>
        <taxon>Pseudomonadati</taxon>
        <taxon>Planctomycetota</taxon>
        <taxon>Planctomycetia</taxon>
        <taxon>Planctomycetales</taxon>
        <taxon>Planctomycetaceae</taxon>
        <taxon>Maioricimonas</taxon>
    </lineage>
</organism>
<dbReference type="InterPro" id="IPR016032">
    <property type="entry name" value="Sig_transdc_resp-reg_C-effctor"/>
</dbReference>
<gene>
    <name evidence="9" type="primary">tmoT</name>
    <name evidence="9" type="ORF">Mal4_12960</name>
</gene>
<dbReference type="AlphaFoldDB" id="A0A517Z3E2"/>
<dbReference type="Pfam" id="PF00196">
    <property type="entry name" value="GerE"/>
    <property type="match status" value="1"/>
</dbReference>
<dbReference type="Gene3D" id="1.10.10.10">
    <property type="entry name" value="Winged helix-like DNA-binding domain superfamily/Winged helix DNA-binding domain"/>
    <property type="match status" value="1"/>
</dbReference>
<dbReference type="SUPFAM" id="SSF52172">
    <property type="entry name" value="CheY-like"/>
    <property type="match status" value="1"/>
</dbReference>
<dbReference type="GO" id="GO:0000160">
    <property type="term" value="P:phosphorelay signal transduction system"/>
    <property type="evidence" value="ECO:0007669"/>
    <property type="project" value="UniProtKB-KW"/>
</dbReference>
<feature type="domain" description="Response regulatory" evidence="8">
    <location>
        <begin position="11"/>
        <end position="125"/>
    </location>
</feature>
<dbReference type="OrthoDB" id="271936at2"/>
<feature type="domain" description="HTH luxR-type" evidence="7">
    <location>
        <begin position="141"/>
        <end position="206"/>
    </location>
</feature>
<name>A0A517Z3E2_9PLAN</name>
<dbReference type="PROSITE" id="PS50043">
    <property type="entry name" value="HTH_LUXR_2"/>
    <property type="match status" value="1"/>
</dbReference>
<dbReference type="SMART" id="SM00421">
    <property type="entry name" value="HTH_LUXR"/>
    <property type="match status" value="1"/>
</dbReference>
<dbReference type="PRINTS" id="PR00038">
    <property type="entry name" value="HTHLUXR"/>
</dbReference>
<dbReference type="Gene3D" id="3.40.50.2300">
    <property type="match status" value="1"/>
</dbReference>
<keyword evidence="10" id="KW-1185">Reference proteome</keyword>
<dbReference type="SUPFAM" id="SSF46894">
    <property type="entry name" value="C-terminal effector domain of the bipartite response regulators"/>
    <property type="match status" value="1"/>
</dbReference>
<reference evidence="9 10" key="1">
    <citation type="submission" date="2019-02" db="EMBL/GenBank/DDBJ databases">
        <title>Deep-cultivation of Planctomycetes and their phenomic and genomic characterization uncovers novel biology.</title>
        <authorList>
            <person name="Wiegand S."/>
            <person name="Jogler M."/>
            <person name="Boedeker C."/>
            <person name="Pinto D."/>
            <person name="Vollmers J."/>
            <person name="Rivas-Marin E."/>
            <person name="Kohn T."/>
            <person name="Peeters S.H."/>
            <person name="Heuer A."/>
            <person name="Rast P."/>
            <person name="Oberbeckmann S."/>
            <person name="Bunk B."/>
            <person name="Jeske O."/>
            <person name="Meyerdierks A."/>
            <person name="Storesund J.E."/>
            <person name="Kallscheuer N."/>
            <person name="Luecker S."/>
            <person name="Lage O.M."/>
            <person name="Pohl T."/>
            <person name="Merkel B.J."/>
            <person name="Hornburger P."/>
            <person name="Mueller R.-W."/>
            <person name="Bruemmer F."/>
            <person name="Labrenz M."/>
            <person name="Spormann A.M."/>
            <person name="Op den Camp H."/>
            <person name="Overmann J."/>
            <person name="Amann R."/>
            <person name="Jetten M.S.M."/>
            <person name="Mascher T."/>
            <person name="Medema M.H."/>
            <person name="Devos D.P."/>
            <person name="Kaster A.-K."/>
            <person name="Ovreas L."/>
            <person name="Rohde M."/>
            <person name="Galperin M.Y."/>
            <person name="Jogler C."/>
        </authorList>
    </citation>
    <scope>NUCLEOTIDE SEQUENCE [LARGE SCALE GENOMIC DNA]</scope>
    <source>
        <strain evidence="9 10">Mal4</strain>
    </source>
</reference>
<dbReference type="RefSeq" id="WP_145367632.1">
    <property type="nucleotide sequence ID" value="NZ_CP036275.1"/>
</dbReference>
<dbReference type="PROSITE" id="PS50110">
    <property type="entry name" value="RESPONSE_REGULATORY"/>
    <property type="match status" value="1"/>
</dbReference>
<keyword evidence="4" id="KW-0238">DNA-binding</keyword>
<dbReference type="EMBL" id="CP036275">
    <property type="protein sequence ID" value="QDU36993.1"/>
    <property type="molecule type" value="Genomic_DNA"/>
</dbReference>
<dbReference type="Proteomes" id="UP000320496">
    <property type="component" value="Chromosome"/>
</dbReference>
<dbReference type="SMART" id="SM00448">
    <property type="entry name" value="REC"/>
    <property type="match status" value="1"/>
</dbReference>
<accession>A0A517Z3E2</accession>
<evidence type="ECO:0000256" key="5">
    <source>
        <dbReference type="ARBA" id="ARBA00023163"/>
    </source>
</evidence>
<evidence type="ECO:0000256" key="4">
    <source>
        <dbReference type="ARBA" id="ARBA00023125"/>
    </source>
</evidence>
<evidence type="ECO:0000259" key="7">
    <source>
        <dbReference type="PROSITE" id="PS50043"/>
    </source>
</evidence>
<dbReference type="FunFam" id="3.40.50.2300:FF:000018">
    <property type="entry name" value="DNA-binding transcriptional regulator NtrC"/>
    <property type="match status" value="1"/>
</dbReference>
<dbReference type="InterPro" id="IPR000792">
    <property type="entry name" value="Tscrpt_reg_LuxR_C"/>
</dbReference>
<dbReference type="InterPro" id="IPR001789">
    <property type="entry name" value="Sig_transdc_resp-reg_receiver"/>
</dbReference>
<dbReference type="PANTHER" id="PTHR44688:SF16">
    <property type="entry name" value="DNA-BINDING TRANSCRIPTIONAL ACTIVATOR DEVR_DOSR"/>
    <property type="match status" value="1"/>
</dbReference>
<evidence type="ECO:0000313" key="10">
    <source>
        <dbReference type="Proteomes" id="UP000320496"/>
    </source>
</evidence>
<keyword evidence="5" id="KW-0804">Transcription</keyword>
<dbReference type="GO" id="GO:0003677">
    <property type="term" value="F:DNA binding"/>
    <property type="evidence" value="ECO:0007669"/>
    <property type="project" value="UniProtKB-KW"/>
</dbReference>
<proteinExistence type="predicted"/>
<dbReference type="PANTHER" id="PTHR44688">
    <property type="entry name" value="DNA-BINDING TRANSCRIPTIONAL ACTIVATOR DEVR_DOSR"/>
    <property type="match status" value="1"/>
</dbReference>
<dbReference type="InterPro" id="IPR036388">
    <property type="entry name" value="WH-like_DNA-bd_sf"/>
</dbReference>
<dbReference type="CDD" id="cd17537">
    <property type="entry name" value="REC_FixJ"/>
    <property type="match status" value="1"/>
</dbReference>
<dbReference type="InterPro" id="IPR011006">
    <property type="entry name" value="CheY-like_superfamily"/>
</dbReference>
<feature type="modified residue" description="4-aspartylphosphate" evidence="6">
    <location>
        <position position="60"/>
    </location>
</feature>
<dbReference type="Pfam" id="PF00072">
    <property type="entry name" value="Response_reg"/>
    <property type="match status" value="1"/>
</dbReference>
<sequence>MSNQDRKPAPTVFVVDDDPDMRDSLQMLIETLGYCVRVFESASSFNRFYDGDRSGCLVLDIRMPGQTGLELYEELLRSGRRLPVIFITAHADVSTAVAAMKTGAIEFLEKPFDGSRLLELLERAIRIDAQWREQRSRFDELDAKIQTLSRRDRETLEHILAGDSNKVIAARLDLTERAVEMRRARLMQKLEVTSTAELVDMAVTHRVLSDVQQASRHPAFLIPGI</sequence>
<keyword evidence="2" id="KW-0902">Two-component regulatory system</keyword>
<evidence type="ECO:0000256" key="2">
    <source>
        <dbReference type="ARBA" id="ARBA00023012"/>
    </source>
</evidence>
<evidence type="ECO:0000313" key="9">
    <source>
        <dbReference type="EMBL" id="QDU36993.1"/>
    </source>
</evidence>